<dbReference type="SUPFAM" id="SSF55920">
    <property type="entry name" value="Creatinase/aminopeptidase"/>
    <property type="match status" value="1"/>
</dbReference>
<dbReference type="InterPro" id="IPR000994">
    <property type="entry name" value="Pept_M24"/>
</dbReference>
<dbReference type="Gene3D" id="3.90.230.10">
    <property type="entry name" value="Creatinase/methionine aminopeptidase superfamily"/>
    <property type="match status" value="1"/>
</dbReference>
<evidence type="ECO:0000259" key="2">
    <source>
        <dbReference type="Pfam" id="PF01321"/>
    </source>
</evidence>
<evidence type="ECO:0000313" key="4">
    <source>
        <dbReference type="Proteomes" id="UP000285961"/>
    </source>
</evidence>
<keyword evidence="3" id="KW-0645">Protease</keyword>
<keyword evidence="3" id="KW-0031">Aminopeptidase</keyword>
<evidence type="ECO:0000259" key="1">
    <source>
        <dbReference type="Pfam" id="PF00557"/>
    </source>
</evidence>
<dbReference type="AlphaFoldDB" id="A0A419EN04"/>
<dbReference type="Gene3D" id="3.40.350.10">
    <property type="entry name" value="Creatinase/prolidase N-terminal domain"/>
    <property type="match status" value="1"/>
</dbReference>
<dbReference type="CDD" id="cd01066">
    <property type="entry name" value="APP_MetAP"/>
    <property type="match status" value="1"/>
</dbReference>
<proteinExistence type="predicted"/>
<dbReference type="Pfam" id="PF00557">
    <property type="entry name" value="Peptidase_M24"/>
    <property type="match status" value="1"/>
</dbReference>
<protein>
    <submittedName>
        <fullName evidence="3">Aminopeptidase P family protein</fullName>
    </submittedName>
</protein>
<evidence type="ECO:0000313" key="3">
    <source>
        <dbReference type="EMBL" id="RJP64110.1"/>
    </source>
</evidence>
<keyword evidence="3" id="KW-0378">Hydrolase</keyword>
<dbReference type="Pfam" id="PF01321">
    <property type="entry name" value="Creatinase_N"/>
    <property type="match status" value="1"/>
</dbReference>
<dbReference type="InterPro" id="IPR029149">
    <property type="entry name" value="Creatin/AminoP/Spt16_N"/>
</dbReference>
<name>A0A419EN04_9BACT</name>
<comment type="caution">
    <text evidence="3">The sequence shown here is derived from an EMBL/GenBank/DDBJ whole genome shotgun (WGS) entry which is preliminary data.</text>
</comment>
<dbReference type="PANTHER" id="PTHR46112:SF2">
    <property type="entry name" value="XAA-PRO AMINOPEPTIDASE P-RELATED"/>
    <property type="match status" value="1"/>
</dbReference>
<dbReference type="InterPro" id="IPR050659">
    <property type="entry name" value="Peptidase_M24B"/>
</dbReference>
<dbReference type="GO" id="GO:0004177">
    <property type="term" value="F:aminopeptidase activity"/>
    <property type="evidence" value="ECO:0007669"/>
    <property type="project" value="UniProtKB-KW"/>
</dbReference>
<accession>A0A419EN04</accession>
<gene>
    <name evidence="3" type="ORF">C4532_20025</name>
</gene>
<sequence>MSEERIAVLRAAMAAQSIDAAVLLYSRDILYYTGASIPSILLVTPQTARLYARRAFGFAQEDSTIPDVVGSGNLRDVFDQLGSEKLEHARVGLELDVIPAELFLKIREALPRAMFVNVSPLILSQRMIKDERELVVVRASATMTDKAHRRAREVIRAGMREVEMAAEVEAELRRNKHEGILVNRRFDAYTMYGMIGSGEALTRFAGFANVATGVGLSPAMRISTSDRVMSRGDLVMIDITGCHHGYITDVTRPYVIGRASQRQVEVFEALCTIEDEIFRTIKPGVPVADVYARGVDSAARTKFGDYFMGYEEKGRFVGHGLGLELDEPPVIGPDDPTIIRENMTLAVEINTIIPDFGAIKVEDSFIVKSDGVEVLSNIERRLFEVDV</sequence>
<dbReference type="SUPFAM" id="SSF53092">
    <property type="entry name" value="Creatinase/prolidase N-terminal domain"/>
    <property type="match status" value="1"/>
</dbReference>
<feature type="domain" description="Creatinase N-terminal" evidence="2">
    <location>
        <begin position="5"/>
        <end position="128"/>
    </location>
</feature>
<organism evidence="3 4">
    <name type="scientific">Candidatus Abyssobacteria bacterium SURF_17</name>
    <dbReference type="NCBI Taxonomy" id="2093361"/>
    <lineage>
        <taxon>Bacteria</taxon>
        <taxon>Pseudomonadati</taxon>
        <taxon>Candidatus Hydrogenedentota</taxon>
        <taxon>Candidatus Abyssobacteria</taxon>
    </lineage>
</organism>
<dbReference type="Proteomes" id="UP000285961">
    <property type="component" value="Unassembled WGS sequence"/>
</dbReference>
<reference evidence="3 4" key="1">
    <citation type="journal article" date="2017" name="ISME J.">
        <title>Energy and carbon metabolisms in a deep terrestrial subsurface fluid microbial community.</title>
        <authorList>
            <person name="Momper L."/>
            <person name="Jungbluth S.P."/>
            <person name="Lee M.D."/>
            <person name="Amend J.P."/>
        </authorList>
    </citation>
    <scope>NUCLEOTIDE SEQUENCE [LARGE SCALE GENOMIC DNA]</scope>
    <source>
        <strain evidence="3">SURF_17</strain>
    </source>
</reference>
<dbReference type="PANTHER" id="PTHR46112">
    <property type="entry name" value="AMINOPEPTIDASE"/>
    <property type="match status" value="1"/>
</dbReference>
<dbReference type="InterPro" id="IPR036005">
    <property type="entry name" value="Creatinase/aminopeptidase-like"/>
</dbReference>
<dbReference type="InterPro" id="IPR000587">
    <property type="entry name" value="Creatinase_N"/>
</dbReference>
<dbReference type="EMBL" id="QZKI01000143">
    <property type="protein sequence ID" value="RJP64110.1"/>
    <property type="molecule type" value="Genomic_DNA"/>
</dbReference>
<feature type="domain" description="Peptidase M24" evidence="1">
    <location>
        <begin position="137"/>
        <end position="368"/>
    </location>
</feature>